<accession>A0A132B996</accession>
<feature type="region of interest" description="Disordered" evidence="1">
    <location>
        <begin position="1"/>
        <end position="77"/>
    </location>
</feature>
<dbReference type="OrthoDB" id="3563583at2759"/>
<sequence>MLSLMLPRKSINRPKPQKQKPSVDEQQPKSRPKPLAKLFKKSSSRRASSISSSNTEASHPHTTLDSPPLPVEGVSVWNAAGQDIRTLQQRNTSTSNLSSTSTLLELPATRPALPHSPVRQSGDSYEAFLSHAQDMERRRHERDSMMAQAWLKAEERRRASRSWPSDPWRGGFGPPASDARYGGAGAFSPRRVSSGEDGVRGWLGRNGLVGR</sequence>
<evidence type="ECO:0000313" key="3">
    <source>
        <dbReference type="Proteomes" id="UP000070700"/>
    </source>
</evidence>
<dbReference type="InParanoid" id="A0A132B996"/>
<feature type="compositionally biased region" description="Basic residues" evidence="1">
    <location>
        <begin position="30"/>
        <end position="44"/>
    </location>
</feature>
<evidence type="ECO:0000256" key="1">
    <source>
        <dbReference type="SAM" id="MobiDB-lite"/>
    </source>
</evidence>
<dbReference type="Proteomes" id="UP000070700">
    <property type="component" value="Unassembled WGS sequence"/>
</dbReference>
<protein>
    <submittedName>
        <fullName evidence="2">Uncharacterized protein</fullName>
    </submittedName>
</protein>
<dbReference type="GeneID" id="28830515"/>
<dbReference type="KEGG" id="psco:LY89DRAFT_742085"/>
<organism evidence="2 3">
    <name type="scientific">Mollisia scopiformis</name>
    <name type="common">Conifer needle endophyte fungus</name>
    <name type="synonym">Phialocephala scopiformis</name>
    <dbReference type="NCBI Taxonomy" id="149040"/>
    <lineage>
        <taxon>Eukaryota</taxon>
        <taxon>Fungi</taxon>
        <taxon>Dikarya</taxon>
        <taxon>Ascomycota</taxon>
        <taxon>Pezizomycotina</taxon>
        <taxon>Leotiomycetes</taxon>
        <taxon>Helotiales</taxon>
        <taxon>Mollisiaceae</taxon>
        <taxon>Mollisia</taxon>
    </lineage>
</organism>
<reference evidence="2 3" key="1">
    <citation type="submission" date="2015-10" db="EMBL/GenBank/DDBJ databases">
        <title>Full genome of DAOMC 229536 Phialocephala scopiformis, a fungal endophyte of spruce producing the potent anti-insectan compound rugulosin.</title>
        <authorList>
            <consortium name="DOE Joint Genome Institute"/>
            <person name="Walker A.K."/>
            <person name="Frasz S.L."/>
            <person name="Seifert K.A."/>
            <person name="Miller J.D."/>
            <person name="Mondo S.J."/>
            <person name="Labutti K."/>
            <person name="Lipzen A."/>
            <person name="Dockter R."/>
            <person name="Kennedy M."/>
            <person name="Grigoriev I.V."/>
            <person name="Spatafora J.W."/>
        </authorList>
    </citation>
    <scope>NUCLEOTIDE SEQUENCE [LARGE SCALE GENOMIC DNA]</scope>
    <source>
        <strain evidence="2 3">CBS 120377</strain>
    </source>
</reference>
<feature type="compositionally biased region" description="Polar residues" evidence="1">
    <location>
        <begin position="54"/>
        <end position="65"/>
    </location>
</feature>
<proteinExistence type="predicted"/>
<dbReference type="RefSeq" id="XP_018062602.1">
    <property type="nucleotide sequence ID" value="XM_018220789.1"/>
</dbReference>
<keyword evidence="3" id="KW-1185">Reference proteome</keyword>
<feature type="region of interest" description="Disordered" evidence="1">
    <location>
        <begin position="155"/>
        <end position="211"/>
    </location>
</feature>
<dbReference type="AlphaFoldDB" id="A0A132B996"/>
<evidence type="ECO:0000313" key="2">
    <source>
        <dbReference type="EMBL" id="KUJ08247.1"/>
    </source>
</evidence>
<gene>
    <name evidence="2" type="ORF">LY89DRAFT_742085</name>
</gene>
<dbReference type="EMBL" id="KQ947436">
    <property type="protein sequence ID" value="KUJ08247.1"/>
    <property type="molecule type" value="Genomic_DNA"/>
</dbReference>
<name>A0A132B996_MOLSC</name>